<accession>A0A811BRT7</accession>
<dbReference type="EMBL" id="LC625835">
    <property type="protein sequence ID" value="BCU03867.1"/>
    <property type="molecule type" value="Genomic_DNA"/>
</dbReference>
<name>A0A811BRT7_9VIRU</name>
<dbReference type="Proteomes" id="UP001253637">
    <property type="component" value="Segment"/>
</dbReference>
<sequence length="208" mass="22441">MASFANRSQSPAGAAGGQLHDIANAPHVLFANVACSLSADIRCRRVSVAALTRCRRPIPLLAVRMRKPERTESRTAKQRQSRTKRLKGGPPGVVDFDVLPEALTPSPSPDRKFPKKQTTFFVLKLSFLRFTCAQGRHAQCALAVGRPAVASQGPDWMADCDARDSGQSHRAPGGGRGLDGLSKPARADSQRLFCARLRALGIERGLFA</sequence>
<feature type="compositionally biased region" description="Basic residues" evidence="1">
    <location>
        <begin position="76"/>
        <end position="87"/>
    </location>
</feature>
<feature type="compositionally biased region" description="Basic and acidic residues" evidence="1">
    <location>
        <begin position="66"/>
        <end position="75"/>
    </location>
</feature>
<feature type="region of interest" description="Disordered" evidence="1">
    <location>
        <begin position="161"/>
        <end position="183"/>
    </location>
</feature>
<evidence type="ECO:0000313" key="2">
    <source>
        <dbReference type="EMBL" id="BCU03867.1"/>
    </source>
</evidence>
<protein>
    <submittedName>
        <fullName evidence="2">Uncharacterized protein</fullName>
    </submittedName>
</protein>
<reference evidence="2" key="1">
    <citation type="submission" date="2021-04" db="EMBL/GenBank/DDBJ databases">
        <title>Draft Genome Sequence of Pandoravirus japonicus, Isolated from the Sabaishi River of Niigata, Japan.</title>
        <authorList>
            <person name="Hosokawa N."/>
            <person name="Takahashi H."/>
            <person name="Aoki K."/>
            <person name="Takemura M."/>
        </authorList>
    </citation>
    <scope>NUCLEOTIDE SEQUENCE</scope>
</reference>
<evidence type="ECO:0000313" key="3">
    <source>
        <dbReference type="Proteomes" id="UP001253637"/>
    </source>
</evidence>
<feature type="region of interest" description="Disordered" evidence="1">
    <location>
        <begin position="65"/>
        <end position="91"/>
    </location>
</feature>
<evidence type="ECO:0000256" key="1">
    <source>
        <dbReference type="SAM" id="MobiDB-lite"/>
    </source>
</evidence>
<organism evidence="2 3">
    <name type="scientific">Pandoravirus japonicus</name>
    <dbReference type="NCBI Taxonomy" id="2823154"/>
    <lineage>
        <taxon>Viruses</taxon>
        <taxon>Pandoravirus</taxon>
    </lineage>
</organism>
<proteinExistence type="predicted"/>